<dbReference type="STRING" id="1447883.A0A2B7YGY8"/>
<evidence type="ECO:0000313" key="4">
    <source>
        <dbReference type="Proteomes" id="UP000224634"/>
    </source>
</evidence>
<dbReference type="PANTHER" id="PTHR10837:SF8">
    <property type="entry name" value="PROTEIN-ARGININE DEIMINASE"/>
    <property type="match status" value="1"/>
</dbReference>
<proteinExistence type="predicted"/>
<evidence type="ECO:0000313" key="3">
    <source>
        <dbReference type="EMBL" id="PGH20806.1"/>
    </source>
</evidence>
<feature type="signal peptide" evidence="1">
    <location>
        <begin position="1"/>
        <end position="19"/>
    </location>
</feature>
<gene>
    <name evidence="3" type="ORF">AJ80_03433</name>
</gene>
<keyword evidence="4" id="KW-1185">Reference proteome</keyword>
<evidence type="ECO:0000256" key="1">
    <source>
        <dbReference type="SAM" id="SignalP"/>
    </source>
</evidence>
<dbReference type="AlphaFoldDB" id="A0A2B7YGY8"/>
<dbReference type="Pfam" id="PF03068">
    <property type="entry name" value="PAD"/>
    <property type="match status" value="1"/>
</dbReference>
<name>A0A2B7YGY8_POLH7</name>
<dbReference type="GO" id="GO:0004668">
    <property type="term" value="F:protein-arginine deiminase activity"/>
    <property type="evidence" value="ECO:0007669"/>
    <property type="project" value="InterPro"/>
</dbReference>
<feature type="chain" id="PRO_5012021727" description="Protein-arginine deiminase C-terminal domain-containing protein" evidence="1">
    <location>
        <begin position="20"/>
        <end position="299"/>
    </location>
</feature>
<dbReference type="GO" id="GO:0005509">
    <property type="term" value="F:calcium ion binding"/>
    <property type="evidence" value="ECO:0007669"/>
    <property type="project" value="InterPro"/>
</dbReference>
<keyword evidence="1" id="KW-0732">Signal</keyword>
<reference evidence="3 4" key="1">
    <citation type="submission" date="2017-10" db="EMBL/GenBank/DDBJ databases">
        <title>Comparative genomics in systemic dimorphic fungi from Ajellomycetaceae.</title>
        <authorList>
            <person name="Munoz J.F."/>
            <person name="Mcewen J.G."/>
            <person name="Clay O.K."/>
            <person name="Cuomo C.A."/>
        </authorList>
    </citation>
    <scope>NUCLEOTIDE SEQUENCE [LARGE SCALE GENOMIC DNA]</scope>
    <source>
        <strain evidence="3 4">UAMH7299</strain>
    </source>
</reference>
<organism evidence="3 4">
    <name type="scientific">Polytolypa hystricis (strain UAMH7299)</name>
    <dbReference type="NCBI Taxonomy" id="1447883"/>
    <lineage>
        <taxon>Eukaryota</taxon>
        <taxon>Fungi</taxon>
        <taxon>Dikarya</taxon>
        <taxon>Ascomycota</taxon>
        <taxon>Pezizomycotina</taxon>
        <taxon>Eurotiomycetes</taxon>
        <taxon>Eurotiomycetidae</taxon>
        <taxon>Onygenales</taxon>
        <taxon>Onygenales incertae sedis</taxon>
        <taxon>Polytolypa</taxon>
    </lineage>
</organism>
<evidence type="ECO:0000259" key="2">
    <source>
        <dbReference type="Pfam" id="PF03068"/>
    </source>
</evidence>
<dbReference type="InterPro" id="IPR004303">
    <property type="entry name" value="PAD"/>
</dbReference>
<dbReference type="Gene3D" id="3.75.10.10">
    <property type="entry name" value="L-arginine/glycine Amidinotransferase, Chain A"/>
    <property type="match status" value="1"/>
</dbReference>
<protein>
    <recommendedName>
        <fullName evidence="2">Protein-arginine deiminase C-terminal domain-containing protein</fullName>
    </recommendedName>
</protein>
<accession>A0A2B7YGY8</accession>
<dbReference type="PANTHER" id="PTHR10837">
    <property type="entry name" value="PEPTIDYLARGININE DEIMINASE"/>
    <property type="match status" value="1"/>
</dbReference>
<dbReference type="InterPro" id="IPR013530">
    <property type="entry name" value="PAD_C"/>
</dbReference>
<sequence>MRYVHCLLHALILCNSAVSFRVDRRAGSNRDGVVDIDGDSDLLYKHEWSNAAGAIFLANIGDTNCRCSKLALQGPPPSNEELSACHDAADDIQRAPQFMAPILGTIRILDPTSRKNVRIFHREDTTWIFTPNNHTFLAEELRNGLELGIDARDVCRPGVWDGIVTVQFDIQDGLETATDSVNLRVSPLLTYDHTQPAVEMITTAGNDSFNFFQERFVTRLQTLLDKADIHYPLFQFNMSDDLWPQDFLEPGYTSMPGPEGPVSLQVMIRSAQDERVVGRQIFEYLRVRTWCCTIPRWPA</sequence>
<dbReference type="GO" id="GO:0005737">
    <property type="term" value="C:cytoplasm"/>
    <property type="evidence" value="ECO:0007669"/>
    <property type="project" value="InterPro"/>
</dbReference>
<comment type="caution">
    <text evidence="3">The sequence shown here is derived from an EMBL/GenBank/DDBJ whole genome shotgun (WGS) entry which is preliminary data.</text>
</comment>
<dbReference type="OrthoDB" id="5102063at2759"/>
<dbReference type="EMBL" id="PDNA01000038">
    <property type="protein sequence ID" value="PGH20806.1"/>
    <property type="molecule type" value="Genomic_DNA"/>
</dbReference>
<dbReference type="Proteomes" id="UP000224634">
    <property type="component" value="Unassembled WGS sequence"/>
</dbReference>
<feature type="domain" description="Protein-arginine deiminase C-terminal" evidence="2">
    <location>
        <begin position="176"/>
        <end position="285"/>
    </location>
</feature>